<dbReference type="CDD" id="cd02674">
    <property type="entry name" value="Peptidase_C19R"/>
    <property type="match status" value="1"/>
</dbReference>
<feature type="compositionally biased region" description="Acidic residues" evidence="8">
    <location>
        <begin position="936"/>
        <end position="951"/>
    </location>
</feature>
<dbReference type="EMBL" id="JBBBZM010000008">
    <property type="protein sequence ID" value="KAL0639831.1"/>
    <property type="molecule type" value="Genomic_DNA"/>
</dbReference>
<feature type="domain" description="DUSP" evidence="10">
    <location>
        <begin position="144"/>
        <end position="318"/>
    </location>
</feature>
<evidence type="ECO:0000313" key="12">
    <source>
        <dbReference type="Proteomes" id="UP001447188"/>
    </source>
</evidence>
<feature type="region of interest" description="Disordered" evidence="8">
    <location>
        <begin position="249"/>
        <end position="269"/>
    </location>
</feature>
<feature type="domain" description="USP" evidence="9">
    <location>
        <begin position="552"/>
        <end position="1364"/>
    </location>
</feature>
<dbReference type="InterPro" id="IPR028889">
    <property type="entry name" value="USP"/>
</dbReference>
<dbReference type="Gene3D" id="3.30.2230.10">
    <property type="entry name" value="DUSP-like"/>
    <property type="match status" value="1"/>
</dbReference>
<proteinExistence type="inferred from homology"/>
<dbReference type="PANTHER" id="PTHR21646:SF24">
    <property type="entry name" value="UBIQUITIN CARBOXYL-TERMINAL HYDROLASE"/>
    <property type="match status" value="1"/>
</dbReference>
<evidence type="ECO:0000259" key="9">
    <source>
        <dbReference type="PROSITE" id="PS50235"/>
    </source>
</evidence>
<feature type="region of interest" description="Disordered" evidence="8">
    <location>
        <begin position="199"/>
        <end position="226"/>
    </location>
</feature>
<keyword evidence="12" id="KW-1185">Reference proteome</keyword>
<feature type="region of interest" description="Disordered" evidence="8">
    <location>
        <begin position="1497"/>
        <end position="1553"/>
    </location>
</feature>
<feature type="compositionally biased region" description="Polar residues" evidence="8">
    <location>
        <begin position="1393"/>
        <end position="1403"/>
    </location>
</feature>
<feature type="compositionally biased region" description="Low complexity" evidence="8">
    <location>
        <begin position="520"/>
        <end position="535"/>
    </location>
</feature>
<evidence type="ECO:0000259" key="10">
    <source>
        <dbReference type="PROSITE" id="PS51283"/>
    </source>
</evidence>
<dbReference type="PANTHER" id="PTHR21646">
    <property type="entry name" value="UBIQUITIN CARBOXYL-TERMINAL HYDROLASE"/>
    <property type="match status" value="1"/>
</dbReference>
<feature type="compositionally biased region" description="Polar residues" evidence="8">
    <location>
        <begin position="1108"/>
        <end position="1122"/>
    </location>
</feature>
<feature type="region of interest" description="Disordered" evidence="8">
    <location>
        <begin position="1380"/>
        <end position="1433"/>
    </location>
</feature>
<evidence type="ECO:0000256" key="2">
    <source>
        <dbReference type="ARBA" id="ARBA00009085"/>
    </source>
</evidence>
<dbReference type="Pfam" id="PF00443">
    <property type="entry name" value="UCH"/>
    <property type="match status" value="1"/>
</dbReference>
<dbReference type="PROSITE" id="PS51283">
    <property type="entry name" value="DUSP"/>
    <property type="match status" value="1"/>
</dbReference>
<keyword evidence="7" id="KW-0788">Thiol protease</keyword>
<gene>
    <name evidence="11" type="ORF">Q9L58_001147</name>
</gene>
<feature type="compositionally biased region" description="Low complexity" evidence="8">
    <location>
        <begin position="108"/>
        <end position="122"/>
    </location>
</feature>
<sequence>MDTDPNAGFLPDASDSVTPDSSTLLRPTEPSSSSSSSAAAAAAARSQSPAKRLKSEEPPNRTPVPSPLEEAPEPMDEDTQPPLPEVKRGVSADMLDESAGSTGVLPEVSSMSTTSSVAPSTTATVASVQPSSTIATSVSSTSRPSVEDQVQMVFQAKLAPSMKEGAVWYIISGRWLNKFLAQSSSSDIVLSKEDAESELGPIDNSDLVDTSQLQEQPRKKLDDSTSSNLPFLFPGCGGVQSGPSVLPFSSQPPAVDTDRRSHNPGVDTDEISISEDLIPIKIGTIGDDFEIMPANVWDSLVSWYGHAEGSPIIKRKVVNTSEGEQENLQFEYYPPTFTVYKLRNPVAPTTTESLAIEKAQSPQKVIAAKAERFQKFLKKVKRLAGVEPGKKVRLWRVLGSATEDEAKSTPKGVKKSGKEKGTGMFGQLMIDFGGFLDLKLGSERELVDLGGTSNDENYSSSLQIAAAGLGAGGTIVVEEQSSDGEWISDKTTKQGVKSGQKVTLPHGKTNSVVSKKKTSSRSSSPSASSGNSAPKGGIVTRGRRDGRPQGKCGLSNLGNTCYMNSALQCLRSVRELSKYFISDEYERELNPSNPLAHHGKVAKAYATLLKNIFSPTCPASFSPREFKNTIGRFGPSFQGYGQQDSQEFLAFLLDGLHEDLNRIQKKPYIEKPESTDEMVGNNEAIAQLAAAHWDIYKKRNDSAIADLFGGLYQSTLVCPTCAKVSITFDPFMDLTLPLPVENVWSKEIYFFPKDESKAKMIRIPVEMDKNGSIKSLKEYVGNKMGIDPRMIMASEVYKTRFFKHYDENSTVSDQIQHNDDAFLYELDDVPTNFPSPKGKKPKKSNYHGSNYRFDDDEEDQMPWDSPESERLLIPVFHKVLKENKYNRSINAEGFGIPFFIVVNREEAKSLDTIMGKILEKYQILTTRDLYEGVSQIEDDDDDDVEQDEGVEVTEGLGGSKEAGDEEEEKDGFVDVSMKDASSIVESDTTDDVERRPTKTANRRGLPPGLDDLFSVYITRKKGTEGGLVTGWQGLDSVFDIRDRLNSNPPPSPPPRKQTLFPSVINTGRLSPSSQVSGESETFEDAPEPRESIMQDASDDEEGAPFDNPSYQRPTFPGSFNTPNGFYNNSSGNSSKKTFKTPSRSQSPVATDESPLVRWGEGLICEWTEAGHDAIFGGKNDDDFRGRQTWLDVPVFDDPELITRRRRREDRKKKGIHLEDCLDEFAKNEILSEEDPWYCPRCKVHRRASKKFELWKCPDILVIHLKRFSSSRNFRDKIDVLIDCPVEGLDLSNRVGLKENGQSLIYDLLAVDNHYGGLGGGHYTAYAKNWVDDKWYYCDDSNVREVFESDKVITPAAYLLFYRRRSSKPLGGPEYERILTAEEGTPEDSAGETVGSSRDSSQTRAGEGGPSDDSSIPVTVNGEPRRSSGGGVSGLSTVYGGGKVGNGNLWGNVPTAVEDGQLPAYSAEDDEPAMIMPFLDSVLHAPVGFPFGARTESKKESLDMNGSDAGGEMGGDIISVDEEDTELTEIRVDGEDTITPAEDNKGSGGHGIVE</sequence>
<feature type="region of interest" description="Disordered" evidence="8">
    <location>
        <begin position="833"/>
        <end position="864"/>
    </location>
</feature>
<comment type="catalytic activity">
    <reaction evidence="1">
        <text>Thiol-dependent hydrolysis of ester, thioester, amide, peptide and isopeptide bonds formed by the C-terminal Gly of ubiquitin (a 76-residue protein attached to proteins as an intracellular targeting signal).</text>
        <dbReference type="EC" id="3.4.19.12"/>
    </reaction>
</comment>
<reference evidence="11 12" key="1">
    <citation type="submission" date="2024-02" db="EMBL/GenBank/DDBJ databases">
        <title>Discinaceae phylogenomics.</title>
        <authorList>
            <person name="Dirks A.C."/>
            <person name="James T.Y."/>
        </authorList>
    </citation>
    <scope>NUCLEOTIDE SEQUENCE [LARGE SCALE GENOMIC DNA]</scope>
    <source>
        <strain evidence="11 12">ACD0624</strain>
    </source>
</reference>
<dbReference type="PROSITE" id="PS00973">
    <property type="entry name" value="USP_2"/>
    <property type="match status" value="1"/>
</dbReference>
<feature type="region of interest" description="Disordered" evidence="8">
    <location>
        <begin position="935"/>
        <end position="1008"/>
    </location>
</feature>
<dbReference type="PROSITE" id="PS50235">
    <property type="entry name" value="USP_3"/>
    <property type="match status" value="1"/>
</dbReference>
<feature type="compositionally biased region" description="Low complexity" evidence="8">
    <location>
        <begin position="1123"/>
        <end position="1135"/>
    </location>
</feature>
<evidence type="ECO:0000256" key="4">
    <source>
        <dbReference type="ARBA" id="ARBA00022670"/>
    </source>
</evidence>
<dbReference type="SUPFAM" id="SSF143791">
    <property type="entry name" value="DUSP-like"/>
    <property type="match status" value="1"/>
</dbReference>
<dbReference type="SMART" id="SM00695">
    <property type="entry name" value="DUSP"/>
    <property type="match status" value="1"/>
</dbReference>
<feature type="compositionally biased region" description="Polar residues" evidence="8">
    <location>
        <begin position="15"/>
        <end position="25"/>
    </location>
</feature>
<comment type="caution">
    <text evidence="11">The sequence shown here is derived from an EMBL/GenBank/DDBJ whole genome shotgun (WGS) entry which is preliminary data.</text>
</comment>
<evidence type="ECO:0000256" key="6">
    <source>
        <dbReference type="ARBA" id="ARBA00022801"/>
    </source>
</evidence>
<dbReference type="Gene3D" id="3.90.70.10">
    <property type="entry name" value="Cysteine proteinases"/>
    <property type="match status" value="2"/>
</dbReference>
<feature type="region of interest" description="Disordered" evidence="8">
    <location>
        <begin position="1041"/>
        <end position="1152"/>
    </location>
</feature>
<name>A0ABR3GV57_9PEZI</name>
<protein>
    <recommendedName>
        <fullName evidence="3">ubiquitinyl hydrolase 1</fullName>
        <ecNumber evidence="3">3.4.19.12</ecNumber>
    </recommendedName>
</protein>
<keyword evidence="6" id="KW-0378">Hydrolase</keyword>
<feature type="compositionally biased region" description="Low complexity" evidence="8">
    <location>
        <begin position="31"/>
        <end position="44"/>
    </location>
</feature>
<evidence type="ECO:0000313" key="11">
    <source>
        <dbReference type="EMBL" id="KAL0639831.1"/>
    </source>
</evidence>
<comment type="similarity">
    <text evidence="2">Belongs to the peptidase C19 family.</text>
</comment>
<dbReference type="InterPro" id="IPR006615">
    <property type="entry name" value="Pept_C19_DUSP"/>
</dbReference>
<dbReference type="InterPro" id="IPR001394">
    <property type="entry name" value="Peptidase_C19_UCH"/>
</dbReference>
<dbReference type="InterPro" id="IPR018200">
    <property type="entry name" value="USP_CS"/>
</dbReference>
<dbReference type="PROSITE" id="PS00972">
    <property type="entry name" value="USP_1"/>
    <property type="match status" value="1"/>
</dbReference>
<evidence type="ECO:0000256" key="8">
    <source>
        <dbReference type="SAM" id="MobiDB-lite"/>
    </source>
</evidence>
<dbReference type="InterPro" id="IPR035927">
    <property type="entry name" value="DUSP-like_sf"/>
</dbReference>
<feature type="compositionally biased region" description="Acidic residues" evidence="8">
    <location>
        <begin position="70"/>
        <end position="79"/>
    </location>
</feature>
<feature type="compositionally biased region" description="Polar residues" evidence="8">
    <location>
        <begin position="1059"/>
        <end position="1079"/>
    </location>
</feature>
<evidence type="ECO:0000256" key="5">
    <source>
        <dbReference type="ARBA" id="ARBA00022786"/>
    </source>
</evidence>
<keyword evidence="4" id="KW-0645">Protease</keyword>
<evidence type="ECO:0000256" key="3">
    <source>
        <dbReference type="ARBA" id="ARBA00012759"/>
    </source>
</evidence>
<dbReference type="SUPFAM" id="SSF54001">
    <property type="entry name" value="Cysteine proteinases"/>
    <property type="match status" value="1"/>
</dbReference>
<evidence type="ECO:0000256" key="1">
    <source>
        <dbReference type="ARBA" id="ARBA00000707"/>
    </source>
</evidence>
<dbReference type="EC" id="3.4.19.12" evidence="3"/>
<dbReference type="InterPro" id="IPR038765">
    <property type="entry name" value="Papain-like_cys_pep_sf"/>
</dbReference>
<dbReference type="Proteomes" id="UP001447188">
    <property type="component" value="Unassembled WGS sequence"/>
</dbReference>
<organism evidence="11 12">
    <name type="scientific">Discina gigas</name>
    <dbReference type="NCBI Taxonomy" id="1032678"/>
    <lineage>
        <taxon>Eukaryota</taxon>
        <taxon>Fungi</taxon>
        <taxon>Dikarya</taxon>
        <taxon>Ascomycota</taxon>
        <taxon>Pezizomycotina</taxon>
        <taxon>Pezizomycetes</taxon>
        <taxon>Pezizales</taxon>
        <taxon>Discinaceae</taxon>
        <taxon>Discina</taxon>
    </lineage>
</organism>
<evidence type="ECO:0000256" key="7">
    <source>
        <dbReference type="ARBA" id="ARBA00022807"/>
    </source>
</evidence>
<accession>A0ABR3GV57</accession>
<dbReference type="InterPro" id="IPR050185">
    <property type="entry name" value="Ub_carboxyl-term_hydrolase"/>
</dbReference>
<feature type="region of interest" description="Disordered" evidence="8">
    <location>
        <begin position="1"/>
        <end position="122"/>
    </location>
</feature>
<feature type="region of interest" description="Disordered" evidence="8">
    <location>
        <begin position="480"/>
        <end position="551"/>
    </location>
</feature>
<keyword evidence="5" id="KW-0833">Ubl conjugation pathway</keyword>